<dbReference type="PANTHER" id="PTHR31704:SF37">
    <property type="entry name" value="HEAT SHOCK PROTEIN"/>
    <property type="match status" value="1"/>
</dbReference>
<dbReference type="RefSeq" id="XP_030528742.2">
    <property type="nucleotide sequence ID" value="XM_030672882.2"/>
</dbReference>
<feature type="region of interest" description="Disordered" evidence="1">
    <location>
        <begin position="179"/>
        <end position="210"/>
    </location>
</feature>
<dbReference type="PANTHER" id="PTHR31704">
    <property type="entry name" value="MYB/SANT-LIKE DNA-BINDING DOMAIN PROTEIN-RELATED"/>
    <property type="match status" value="1"/>
</dbReference>
<dbReference type="AlphaFoldDB" id="A0A8B8P1N9"/>
<proteinExistence type="predicted"/>
<accession>A0A8B8P1N9</accession>
<feature type="domain" description="Myb/SANT-like" evidence="2">
    <location>
        <begin position="11"/>
        <end position="103"/>
    </location>
</feature>
<organism evidence="3 4">
    <name type="scientific">Rhodamnia argentea</name>
    <dbReference type="NCBI Taxonomy" id="178133"/>
    <lineage>
        <taxon>Eukaryota</taxon>
        <taxon>Viridiplantae</taxon>
        <taxon>Streptophyta</taxon>
        <taxon>Embryophyta</taxon>
        <taxon>Tracheophyta</taxon>
        <taxon>Spermatophyta</taxon>
        <taxon>Magnoliopsida</taxon>
        <taxon>eudicotyledons</taxon>
        <taxon>Gunneridae</taxon>
        <taxon>Pentapetalae</taxon>
        <taxon>rosids</taxon>
        <taxon>malvids</taxon>
        <taxon>Myrtales</taxon>
        <taxon>Myrtaceae</taxon>
        <taxon>Myrtoideae</taxon>
        <taxon>Myrteae</taxon>
        <taxon>Australasian group</taxon>
        <taxon>Rhodamnia</taxon>
    </lineage>
</organism>
<dbReference type="InterPro" id="IPR024752">
    <property type="entry name" value="Myb/SANT-like_dom"/>
</dbReference>
<evidence type="ECO:0000259" key="2">
    <source>
        <dbReference type="Pfam" id="PF12776"/>
    </source>
</evidence>
<dbReference type="Proteomes" id="UP000827889">
    <property type="component" value="Chromosome 9"/>
</dbReference>
<dbReference type="GeneID" id="115739666"/>
<evidence type="ECO:0000256" key="1">
    <source>
        <dbReference type="SAM" id="MobiDB-lite"/>
    </source>
</evidence>
<dbReference type="Pfam" id="PF12776">
    <property type="entry name" value="Myb_DNA-bind_3"/>
    <property type="match status" value="1"/>
</dbReference>
<protein>
    <submittedName>
        <fullName evidence="4">L10-interacting MYB domain-containing protein-like</fullName>
    </submittedName>
</protein>
<evidence type="ECO:0000313" key="3">
    <source>
        <dbReference type="Proteomes" id="UP000827889"/>
    </source>
</evidence>
<sequence length="299" mass="34762">MASSSKEKAVWSSEDVETFCRLCVEEIEKGNRPSNNKRDGWTVIINKFEEQRHKKYDKNKMKSKWDNLKDDWRRWRSLTTKETGVGWDPMKNTIDASEKWWEKKIQENPKFRAFKTKGIKPSLQALMDKMFGDTVATGSVTWTPGRGLCVDKDDVATQLDIEDCVGSTDDNIECSVGEKTVDRAQSKKRASQSSVRHAPNKKQKKLSTSAELSSQMERNVLAFETRSNAPTVVREFDPYKEIMDALDGIPEIMQDGELYLFSLEHFAEKKDFRQIFMNLRDNEKKVQWIKRQFEKHTSK</sequence>
<dbReference type="KEGG" id="rarg:115739666"/>
<gene>
    <name evidence="4" type="primary">LOC115739666</name>
</gene>
<keyword evidence="3" id="KW-1185">Reference proteome</keyword>
<reference evidence="4" key="1">
    <citation type="submission" date="2025-08" db="UniProtKB">
        <authorList>
            <consortium name="RefSeq"/>
        </authorList>
    </citation>
    <scope>IDENTIFICATION</scope>
    <source>
        <tissue evidence="4">Leaf</tissue>
    </source>
</reference>
<name>A0A8B8P1N9_9MYRT</name>
<evidence type="ECO:0000313" key="4">
    <source>
        <dbReference type="RefSeq" id="XP_030528742.2"/>
    </source>
</evidence>